<sequence length="318" mass="33564">MPDHHHAHAHPTLPASAIADANAPQAASRSATDPRAHAERLASYFPTGDHPSSLAIQTVQSAYRISLCNAFDIKAGERVLELGCGQGDMSVALADAVGPDGSVLATDPADGDYGSPVTLGQSVAHLAAAAPLQGRLQFKLDFDIDTADLKPEFDAVVLAHCTWYFESPSAVLDTLVKAQRFLKPGGRLCLAEWDLEPRTKDQIPHLVSALVQGHLYAVGLRTGLNVRTPLSRAQALALFPKAQLVAGQHVEVDTSDLQDGDWEIYNARAALEDAEKPEAGLSEGGLAFARSQLDVVAALASDKGNMPLPAYAVTATLA</sequence>
<dbReference type="RefSeq" id="XP_069205601.1">
    <property type="nucleotide sequence ID" value="XM_069357664.1"/>
</dbReference>
<evidence type="ECO:0000313" key="5">
    <source>
        <dbReference type="Proteomes" id="UP001565368"/>
    </source>
</evidence>
<dbReference type="Gene3D" id="3.40.50.150">
    <property type="entry name" value="Vaccinia Virus protein VP39"/>
    <property type="match status" value="1"/>
</dbReference>
<dbReference type="EMBL" id="JBBXJM010000007">
    <property type="protein sequence ID" value="KAL1405657.1"/>
    <property type="molecule type" value="Genomic_DNA"/>
</dbReference>
<dbReference type="InterPro" id="IPR029063">
    <property type="entry name" value="SAM-dependent_MTases_sf"/>
</dbReference>
<evidence type="ECO:0000256" key="2">
    <source>
        <dbReference type="ARBA" id="ARBA00022679"/>
    </source>
</evidence>
<reference evidence="4 5" key="1">
    <citation type="submission" date="2023-08" db="EMBL/GenBank/DDBJ databases">
        <title>Annotated Genome Sequence of Vanrija albida AlHP1.</title>
        <authorList>
            <person name="Herzog R."/>
        </authorList>
    </citation>
    <scope>NUCLEOTIDE SEQUENCE [LARGE SCALE GENOMIC DNA]</scope>
    <source>
        <strain evidence="4 5">AlHP1</strain>
    </source>
</reference>
<comment type="caution">
    <text evidence="4">The sequence shown here is derived from an EMBL/GenBank/DDBJ whole genome shotgun (WGS) entry which is preliminary data.</text>
</comment>
<organism evidence="4 5">
    <name type="scientific">Vanrija albida</name>
    <dbReference type="NCBI Taxonomy" id="181172"/>
    <lineage>
        <taxon>Eukaryota</taxon>
        <taxon>Fungi</taxon>
        <taxon>Dikarya</taxon>
        <taxon>Basidiomycota</taxon>
        <taxon>Agaricomycotina</taxon>
        <taxon>Tremellomycetes</taxon>
        <taxon>Trichosporonales</taxon>
        <taxon>Trichosporonaceae</taxon>
        <taxon>Vanrija</taxon>
    </lineage>
</organism>
<name>A0ABR3PT77_9TREE</name>
<proteinExistence type="predicted"/>
<keyword evidence="5" id="KW-1185">Reference proteome</keyword>
<keyword evidence="2" id="KW-0808">Transferase</keyword>
<evidence type="ECO:0000256" key="1">
    <source>
        <dbReference type="ARBA" id="ARBA00022603"/>
    </source>
</evidence>
<protein>
    <recommendedName>
        <fullName evidence="6">Methyltransferase domain-containing protein</fullName>
    </recommendedName>
</protein>
<evidence type="ECO:0000256" key="3">
    <source>
        <dbReference type="ARBA" id="ARBA00022691"/>
    </source>
</evidence>
<dbReference type="GeneID" id="95990339"/>
<dbReference type="PANTHER" id="PTHR43464:SF19">
    <property type="entry name" value="UBIQUINONE BIOSYNTHESIS O-METHYLTRANSFERASE, MITOCHONDRIAL"/>
    <property type="match status" value="1"/>
</dbReference>
<dbReference type="Proteomes" id="UP001565368">
    <property type="component" value="Unassembled WGS sequence"/>
</dbReference>
<dbReference type="Pfam" id="PF13489">
    <property type="entry name" value="Methyltransf_23"/>
    <property type="match status" value="1"/>
</dbReference>
<dbReference type="SUPFAM" id="SSF53335">
    <property type="entry name" value="S-adenosyl-L-methionine-dependent methyltransferases"/>
    <property type="match status" value="1"/>
</dbReference>
<keyword evidence="3" id="KW-0949">S-adenosyl-L-methionine</keyword>
<evidence type="ECO:0008006" key="6">
    <source>
        <dbReference type="Google" id="ProtNLM"/>
    </source>
</evidence>
<dbReference type="CDD" id="cd02440">
    <property type="entry name" value="AdoMet_MTases"/>
    <property type="match status" value="1"/>
</dbReference>
<dbReference type="PANTHER" id="PTHR43464">
    <property type="entry name" value="METHYLTRANSFERASE"/>
    <property type="match status" value="1"/>
</dbReference>
<gene>
    <name evidence="4" type="ORF">Q8F55_009296</name>
</gene>
<accession>A0ABR3PT77</accession>
<evidence type="ECO:0000313" key="4">
    <source>
        <dbReference type="EMBL" id="KAL1405657.1"/>
    </source>
</evidence>
<keyword evidence="1" id="KW-0489">Methyltransferase</keyword>